<evidence type="ECO:0000313" key="2">
    <source>
        <dbReference type="EMBL" id="KAK4281924.1"/>
    </source>
</evidence>
<gene>
    <name evidence="2" type="ORF">QN277_013368</name>
</gene>
<feature type="compositionally biased region" description="Polar residues" evidence="1">
    <location>
        <begin position="21"/>
        <end position="34"/>
    </location>
</feature>
<accession>A0AAE1N3F7</accession>
<name>A0AAE1N3F7_9FABA</name>
<feature type="region of interest" description="Disordered" evidence="1">
    <location>
        <begin position="20"/>
        <end position="70"/>
    </location>
</feature>
<evidence type="ECO:0000313" key="3">
    <source>
        <dbReference type="Proteomes" id="UP001293593"/>
    </source>
</evidence>
<dbReference type="PANTHER" id="PTHR38223">
    <property type="match status" value="1"/>
</dbReference>
<dbReference type="EMBL" id="JAWXYG010000002">
    <property type="protein sequence ID" value="KAK4281924.1"/>
    <property type="molecule type" value="Genomic_DNA"/>
</dbReference>
<sequence length="103" mass="11740">MAGLQQYNFFPTDLFYPRPQLSPSSVEPASSVKPSTVPLKNPNLEISQDLRQQENQKKTKPLQQQPSKRALFYNSKKKQARYTINPLSLVVFIDEDGDDSVNN</sequence>
<dbReference type="PANTHER" id="PTHR38223:SF1">
    <property type="match status" value="1"/>
</dbReference>
<protein>
    <submittedName>
        <fullName evidence="2">Uncharacterized protein</fullName>
    </submittedName>
</protein>
<comment type="caution">
    <text evidence="2">The sequence shown here is derived from an EMBL/GenBank/DDBJ whole genome shotgun (WGS) entry which is preliminary data.</text>
</comment>
<reference evidence="2" key="1">
    <citation type="submission" date="2023-10" db="EMBL/GenBank/DDBJ databases">
        <title>Chromosome-level genome of the transformable northern wattle, Acacia crassicarpa.</title>
        <authorList>
            <person name="Massaro I."/>
            <person name="Sinha N.R."/>
            <person name="Poethig S."/>
            <person name="Leichty A.R."/>
        </authorList>
    </citation>
    <scope>NUCLEOTIDE SEQUENCE</scope>
    <source>
        <strain evidence="2">Acra3RX</strain>
        <tissue evidence="2">Leaf</tissue>
    </source>
</reference>
<proteinExistence type="predicted"/>
<dbReference type="Proteomes" id="UP001293593">
    <property type="component" value="Unassembled WGS sequence"/>
</dbReference>
<evidence type="ECO:0000256" key="1">
    <source>
        <dbReference type="SAM" id="MobiDB-lite"/>
    </source>
</evidence>
<keyword evidence="3" id="KW-1185">Reference proteome</keyword>
<dbReference type="AlphaFoldDB" id="A0AAE1N3F7"/>
<organism evidence="2 3">
    <name type="scientific">Acacia crassicarpa</name>
    <name type="common">northern wattle</name>
    <dbReference type="NCBI Taxonomy" id="499986"/>
    <lineage>
        <taxon>Eukaryota</taxon>
        <taxon>Viridiplantae</taxon>
        <taxon>Streptophyta</taxon>
        <taxon>Embryophyta</taxon>
        <taxon>Tracheophyta</taxon>
        <taxon>Spermatophyta</taxon>
        <taxon>Magnoliopsida</taxon>
        <taxon>eudicotyledons</taxon>
        <taxon>Gunneridae</taxon>
        <taxon>Pentapetalae</taxon>
        <taxon>rosids</taxon>
        <taxon>fabids</taxon>
        <taxon>Fabales</taxon>
        <taxon>Fabaceae</taxon>
        <taxon>Caesalpinioideae</taxon>
        <taxon>mimosoid clade</taxon>
        <taxon>Acacieae</taxon>
        <taxon>Acacia</taxon>
    </lineage>
</organism>